<evidence type="ECO:0000313" key="2">
    <source>
        <dbReference type="Proteomes" id="UP001162501"/>
    </source>
</evidence>
<reference evidence="1" key="1">
    <citation type="submission" date="2023-05" db="EMBL/GenBank/DDBJ databases">
        <authorList>
            <consortium name="ELIXIR-Norway"/>
        </authorList>
    </citation>
    <scope>NUCLEOTIDE SEQUENCE</scope>
</reference>
<organism evidence="1 2">
    <name type="scientific">Rangifer tarandus platyrhynchus</name>
    <name type="common">Svalbard reindeer</name>
    <dbReference type="NCBI Taxonomy" id="3082113"/>
    <lineage>
        <taxon>Eukaryota</taxon>
        <taxon>Metazoa</taxon>
        <taxon>Chordata</taxon>
        <taxon>Craniata</taxon>
        <taxon>Vertebrata</taxon>
        <taxon>Euteleostomi</taxon>
        <taxon>Mammalia</taxon>
        <taxon>Eutheria</taxon>
        <taxon>Laurasiatheria</taxon>
        <taxon>Artiodactyla</taxon>
        <taxon>Ruminantia</taxon>
        <taxon>Pecora</taxon>
        <taxon>Cervidae</taxon>
        <taxon>Odocoileinae</taxon>
        <taxon>Rangifer</taxon>
    </lineage>
</organism>
<accession>A0AC59YWN8</accession>
<name>A0AC59YWN8_RANTA</name>
<dbReference type="Proteomes" id="UP001162501">
    <property type="component" value="Chromosome 20"/>
</dbReference>
<gene>
    <name evidence="1" type="ORF">MRATA1EN22A_LOCUS11140</name>
</gene>
<protein>
    <submittedName>
        <fullName evidence="1">Uncharacterized protein</fullName>
    </submittedName>
</protein>
<dbReference type="EMBL" id="OX596104">
    <property type="protein sequence ID" value="CAN0039626.1"/>
    <property type="molecule type" value="Genomic_DNA"/>
</dbReference>
<sequence>MQRLSRAGPKPSPLEQCAAAALDGAGKEDAHPLQKAPCTLPAEGTAEVPDRTSLLPALAMMVNLNVVAIGSPGRLRNAKVTRTNGSKEAGPDDSFILVWEFVPARLSVRRADAAVLVFISEI</sequence>
<evidence type="ECO:0000313" key="1">
    <source>
        <dbReference type="EMBL" id="CAN0039626.1"/>
    </source>
</evidence>
<proteinExistence type="predicted"/>
<reference evidence="1" key="2">
    <citation type="submission" date="2025-03" db="EMBL/GenBank/DDBJ databases">
        <authorList>
            <consortium name="ELIXIR-Norway"/>
            <consortium name="Elixir Norway"/>
        </authorList>
    </citation>
    <scope>NUCLEOTIDE SEQUENCE</scope>
</reference>